<dbReference type="PANTHER" id="PTHR42188">
    <property type="entry name" value="23S RRNA-SPECIFIC ENDONUCLEASE VAPC20"/>
    <property type="match status" value="1"/>
</dbReference>
<gene>
    <name evidence="2" type="ORF">A2782_04710</name>
</gene>
<dbReference type="AlphaFoldDB" id="A0A1G1V3L6"/>
<dbReference type="InterPro" id="IPR039018">
    <property type="entry name" value="VapC20-like"/>
</dbReference>
<evidence type="ECO:0000259" key="1">
    <source>
        <dbReference type="Pfam" id="PF01850"/>
    </source>
</evidence>
<sequence>MSNRIVADADILIALTFDEDPLHNKAKAFSETLARMGITVVFPNTAILEAITALKRSLNKPKEAHFINQQYLQGAYEVEYIDSETQKRAGVIFEKKAVSKKNTIFDAVVAATAEKLATNTIFSFDEWYSKLGFSSVGELSKN</sequence>
<comment type="caution">
    <text evidence="2">The sequence shown here is derived from an EMBL/GenBank/DDBJ whole genome shotgun (WGS) entry which is preliminary data.</text>
</comment>
<dbReference type="CDD" id="cd09854">
    <property type="entry name" value="PIN_VapC-like"/>
    <property type="match status" value="1"/>
</dbReference>
<feature type="domain" description="PIN" evidence="1">
    <location>
        <begin position="5"/>
        <end position="131"/>
    </location>
</feature>
<protein>
    <recommendedName>
        <fullName evidence="1">PIN domain-containing protein</fullName>
    </recommendedName>
</protein>
<dbReference type="GO" id="GO:0004521">
    <property type="term" value="F:RNA endonuclease activity"/>
    <property type="evidence" value="ECO:0007669"/>
    <property type="project" value="InterPro"/>
</dbReference>
<dbReference type="InterPro" id="IPR029060">
    <property type="entry name" value="PIN-like_dom_sf"/>
</dbReference>
<dbReference type="Proteomes" id="UP000177967">
    <property type="component" value="Unassembled WGS sequence"/>
</dbReference>
<dbReference type="InterPro" id="IPR002716">
    <property type="entry name" value="PIN_dom"/>
</dbReference>
<dbReference type="EMBL" id="MHBW01000003">
    <property type="protein sequence ID" value="OGY09968.1"/>
    <property type="molecule type" value="Genomic_DNA"/>
</dbReference>
<reference evidence="2 3" key="1">
    <citation type="journal article" date="2016" name="Nat. Commun.">
        <title>Thousands of microbial genomes shed light on interconnected biogeochemical processes in an aquifer system.</title>
        <authorList>
            <person name="Anantharaman K."/>
            <person name="Brown C.T."/>
            <person name="Hug L.A."/>
            <person name="Sharon I."/>
            <person name="Castelle C.J."/>
            <person name="Probst A.J."/>
            <person name="Thomas B.C."/>
            <person name="Singh A."/>
            <person name="Wilkins M.J."/>
            <person name="Karaoz U."/>
            <person name="Brodie E.L."/>
            <person name="Williams K.H."/>
            <person name="Hubbard S.S."/>
            <person name="Banfield J.F."/>
        </authorList>
    </citation>
    <scope>NUCLEOTIDE SEQUENCE [LARGE SCALE GENOMIC DNA]</scope>
</reference>
<evidence type="ECO:0000313" key="2">
    <source>
        <dbReference type="EMBL" id="OGY09968.1"/>
    </source>
</evidence>
<evidence type="ECO:0000313" key="3">
    <source>
        <dbReference type="Proteomes" id="UP000177967"/>
    </source>
</evidence>
<dbReference type="SUPFAM" id="SSF88723">
    <property type="entry name" value="PIN domain-like"/>
    <property type="match status" value="1"/>
</dbReference>
<name>A0A1G1V3L6_9BACT</name>
<dbReference type="Gene3D" id="3.40.50.1010">
    <property type="entry name" value="5'-nuclease"/>
    <property type="match status" value="1"/>
</dbReference>
<organism evidence="2 3">
    <name type="scientific">Candidatus Blackburnbacteria bacterium RIFCSPHIGHO2_01_FULL_43_15b</name>
    <dbReference type="NCBI Taxonomy" id="1797513"/>
    <lineage>
        <taxon>Bacteria</taxon>
        <taxon>Candidatus Blackburniibacteriota</taxon>
    </lineage>
</organism>
<dbReference type="Pfam" id="PF01850">
    <property type="entry name" value="PIN"/>
    <property type="match status" value="1"/>
</dbReference>
<dbReference type="GO" id="GO:0016075">
    <property type="term" value="P:rRNA catabolic process"/>
    <property type="evidence" value="ECO:0007669"/>
    <property type="project" value="TreeGrafter"/>
</dbReference>
<proteinExistence type="predicted"/>
<dbReference type="PANTHER" id="PTHR42188:SF1">
    <property type="entry name" value="23S RRNA-SPECIFIC ENDONUCLEASE VAPC20"/>
    <property type="match status" value="1"/>
</dbReference>
<accession>A0A1G1V3L6</accession>